<protein>
    <submittedName>
        <fullName evidence="3">Secreted protein</fullName>
    </submittedName>
</protein>
<dbReference type="WBParaSite" id="TCNE_0000661401-mRNA-1">
    <property type="protein sequence ID" value="TCNE_0000661401-mRNA-1"/>
    <property type="gene ID" value="TCNE_0000661401"/>
</dbReference>
<gene>
    <name evidence="1" type="ORF">TCNE_LOCUS6614</name>
</gene>
<evidence type="ECO:0000313" key="2">
    <source>
        <dbReference type="Proteomes" id="UP000050794"/>
    </source>
</evidence>
<organism evidence="2 3">
    <name type="scientific">Toxocara canis</name>
    <name type="common">Canine roundworm</name>
    <dbReference type="NCBI Taxonomy" id="6265"/>
    <lineage>
        <taxon>Eukaryota</taxon>
        <taxon>Metazoa</taxon>
        <taxon>Ecdysozoa</taxon>
        <taxon>Nematoda</taxon>
        <taxon>Chromadorea</taxon>
        <taxon>Rhabditida</taxon>
        <taxon>Spirurina</taxon>
        <taxon>Ascaridomorpha</taxon>
        <taxon>Ascaridoidea</taxon>
        <taxon>Toxocaridae</taxon>
        <taxon>Toxocara</taxon>
    </lineage>
</organism>
<sequence length="102" mass="11234">MIFGAVMIHVRPCLTAQKRCHFGNAILLHYSAYEDLHARLKATACDTVRQDVQTTSTTTAMLAAVGQRSQWQQQQRSGTCARLARLLAKRKSASGTLALKTC</sequence>
<dbReference type="Proteomes" id="UP000050794">
    <property type="component" value="Unassembled WGS sequence"/>
</dbReference>
<name>A0A183UDP4_TOXCA</name>
<dbReference type="EMBL" id="UYWY01019521">
    <property type="protein sequence ID" value="VDM37935.1"/>
    <property type="molecule type" value="Genomic_DNA"/>
</dbReference>
<proteinExistence type="predicted"/>
<dbReference type="AlphaFoldDB" id="A0A183UDP4"/>
<reference evidence="3" key="1">
    <citation type="submission" date="2016-06" db="UniProtKB">
        <authorList>
            <consortium name="WormBaseParasite"/>
        </authorList>
    </citation>
    <scope>IDENTIFICATION</scope>
</reference>
<evidence type="ECO:0000313" key="3">
    <source>
        <dbReference type="WBParaSite" id="TCNE_0000661401-mRNA-1"/>
    </source>
</evidence>
<evidence type="ECO:0000313" key="1">
    <source>
        <dbReference type="EMBL" id="VDM37935.1"/>
    </source>
</evidence>
<accession>A0A183UDP4</accession>
<reference evidence="1 2" key="2">
    <citation type="submission" date="2018-11" db="EMBL/GenBank/DDBJ databases">
        <authorList>
            <consortium name="Pathogen Informatics"/>
        </authorList>
    </citation>
    <scope>NUCLEOTIDE SEQUENCE [LARGE SCALE GENOMIC DNA]</scope>
</reference>
<keyword evidence="2" id="KW-1185">Reference proteome</keyword>